<dbReference type="Proteomes" id="UP000551709">
    <property type="component" value="Plasmid pBb1S5b"/>
</dbReference>
<evidence type="ECO:0000313" key="1">
    <source>
        <dbReference type="EMBL" id="UPT92438.1"/>
    </source>
</evidence>
<name>A0A8T5VS26_9BRAD</name>
<proteinExistence type="predicted"/>
<gene>
    <name evidence="1" type="ORF">HAP41_0000049225</name>
</gene>
<evidence type="ECO:0000313" key="2">
    <source>
        <dbReference type="Proteomes" id="UP000551709"/>
    </source>
</evidence>
<accession>A0A8T5VS26</accession>
<dbReference type="InterPro" id="IPR046574">
    <property type="entry name" value="DUF6634"/>
</dbReference>
<organism evidence="1 2">
    <name type="scientific">Bradyrhizobium barranii subsp. apii</name>
    <dbReference type="NCBI Taxonomy" id="2819348"/>
    <lineage>
        <taxon>Bacteria</taxon>
        <taxon>Pseudomonadati</taxon>
        <taxon>Pseudomonadota</taxon>
        <taxon>Alphaproteobacteria</taxon>
        <taxon>Hyphomicrobiales</taxon>
        <taxon>Nitrobacteraceae</taxon>
        <taxon>Bradyrhizobium</taxon>
        <taxon>Bradyrhizobium barranii</taxon>
    </lineage>
</organism>
<reference evidence="1 2" key="1">
    <citation type="journal article" date="2017" name="Syst. Appl. Microbiol.">
        <title>Soybeans inoculated with root zone soils of Canadian native legumes harbour diverse and novel Bradyrhizobium spp. that possess agricultural potential.</title>
        <authorList>
            <person name="Bromfield E.S.P."/>
            <person name="Cloutier S."/>
            <person name="Tambong J.T."/>
            <person name="Tran Thi T.V."/>
        </authorList>
    </citation>
    <scope>NUCLEOTIDE SEQUENCE [LARGE SCALE GENOMIC DNA]</scope>
    <source>
        <strain evidence="1 2">1S5</strain>
    </source>
</reference>
<dbReference type="Pfam" id="PF20339">
    <property type="entry name" value="DUF6634"/>
    <property type="match status" value="1"/>
</dbReference>
<geneLocation type="plasmid" evidence="1 2">
    <name>pBb1S5b</name>
</geneLocation>
<protein>
    <submittedName>
        <fullName evidence="1">Uncharacterized protein</fullName>
    </submittedName>
</protein>
<sequence length="122" mass="13671">MITENFRFLLPRCIEHDLAVKLRVLADDLDRIRAGGAPTKAELAKAPLIVDWRLVLTQIGLRLLGFVAGHPRLGNINAMTSQLWAAGPDGTWIRTLSRFYRLGLRHRNEDRDVGDPNFDGGV</sequence>
<dbReference type="EMBL" id="CP096257">
    <property type="protein sequence ID" value="UPT92438.1"/>
    <property type="molecule type" value="Genomic_DNA"/>
</dbReference>
<keyword evidence="1" id="KW-0614">Plasmid</keyword>
<dbReference type="AlphaFoldDB" id="A0A8T5VS26"/>
<dbReference type="RefSeq" id="WP_166107098.1">
    <property type="nucleotide sequence ID" value="NZ_CP096257.1"/>
</dbReference>